<dbReference type="PANTHER" id="PTHR15398">
    <property type="entry name" value="BROMODOMAIN-CONTAINING PROTEIN 8"/>
    <property type="match status" value="1"/>
</dbReference>
<dbReference type="OrthoDB" id="1742084at2759"/>
<dbReference type="SUPFAM" id="SSF47370">
    <property type="entry name" value="Bromodomain"/>
    <property type="match status" value="1"/>
</dbReference>
<feature type="compositionally biased region" description="Low complexity" evidence="3">
    <location>
        <begin position="317"/>
        <end position="330"/>
    </location>
</feature>
<dbReference type="InterPro" id="IPR001487">
    <property type="entry name" value="Bromodomain"/>
</dbReference>
<organism evidence="5 6">
    <name type="scientific">Mucor circinelloides f. circinelloides (strain 1006PhL)</name>
    <name type="common">Mucormycosis agent</name>
    <name type="synonym">Calyptromyces circinelloides</name>
    <dbReference type="NCBI Taxonomy" id="1220926"/>
    <lineage>
        <taxon>Eukaryota</taxon>
        <taxon>Fungi</taxon>
        <taxon>Fungi incertae sedis</taxon>
        <taxon>Mucoromycota</taxon>
        <taxon>Mucoromycotina</taxon>
        <taxon>Mucoromycetes</taxon>
        <taxon>Mucorales</taxon>
        <taxon>Mucorineae</taxon>
        <taxon>Mucoraceae</taxon>
        <taxon>Mucor</taxon>
    </lineage>
</organism>
<dbReference type="SMART" id="SM00297">
    <property type="entry name" value="BROMO"/>
    <property type="match status" value="1"/>
</dbReference>
<dbReference type="Gene3D" id="1.20.920.10">
    <property type="entry name" value="Bromodomain-like"/>
    <property type="match status" value="1"/>
</dbReference>
<reference evidence="6" key="1">
    <citation type="submission" date="2013-05" db="EMBL/GenBank/DDBJ databases">
        <title>The Genome sequence of Mucor circinelloides f. circinelloides 1006PhL.</title>
        <authorList>
            <consortium name="The Broad Institute Genomics Platform"/>
            <person name="Cuomo C."/>
            <person name="Earl A."/>
            <person name="Findley K."/>
            <person name="Lee S.C."/>
            <person name="Walker B."/>
            <person name="Young S."/>
            <person name="Zeng Q."/>
            <person name="Gargeya S."/>
            <person name="Fitzgerald M."/>
            <person name="Haas B."/>
            <person name="Abouelleil A."/>
            <person name="Allen A.W."/>
            <person name="Alvarado L."/>
            <person name="Arachchi H.M."/>
            <person name="Berlin A.M."/>
            <person name="Chapman S.B."/>
            <person name="Gainer-Dewar J."/>
            <person name="Goldberg J."/>
            <person name="Griggs A."/>
            <person name="Gujja S."/>
            <person name="Hansen M."/>
            <person name="Howarth C."/>
            <person name="Imamovic A."/>
            <person name="Ireland A."/>
            <person name="Larimer J."/>
            <person name="McCowan C."/>
            <person name="Murphy C."/>
            <person name="Pearson M."/>
            <person name="Poon T.W."/>
            <person name="Priest M."/>
            <person name="Roberts A."/>
            <person name="Saif S."/>
            <person name="Shea T."/>
            <person name="Sisk P."/>
            <person name="Sykes S."/>
            <person name="Wortman J."/>
            <person name="Nusbaum C."/>
            <person name="Birren B."/>
        </authorList>
    </citation>
    <scope>NUCLEOTIDE SEQUENCE [LARGE SCALE GENOMIC DNA]</scope>
    <source>
        <strain evidence="6">1006PhL</strain>
    </source>
</reference>
<feature type="region of interest" description="Disordered" evidence="3">
    <location>
        <begin position="126"/>
        <end position="178"/>
    </location>
</feature>
<dbReference type="OMA" id="TEMYLMA"/>
<feature type="compositionally biased region" description="Basic and acidic residues" evidence="3">
    <location>
        <begin position="161"/>
        <end position="177"/>
    </location>
</feature>
<dbReference type="FunCoup" id="S2J452">
    <property type="interactions" value="13"/>
</dbReference>
<dbReference type="STRING" id="1220926.S2J452"/>
<dbReference type="GO" id="GO:0035267">
    <property type="term" value="C:NuA4 histone acetyltransferase complex"/>
    <property type="evidence" value="ECO:0007669"/>
    <property type="project" value="TreeGrafter"/>
</dbReference>
<name>S2J452_MUCC1</name>
<accession>S2J452</accession>
<dbReference type="eggNOG" id="ENOG502QRPS">
    <property type="taxonomic scope" value="Eukaryota"/>
</dbReference>
<dbReference type="GO" id="GO:0006325">
    <property type="term" value="P:chromatin organization"/>
    <property type="evidence" value="ECO:0007669"/>
    <property type="project" value="UniProtKB-ARBA"/>
</dbReference>
<feature type="region of interest" description="Disordered" evidence="3">
    <location>
        <begin position="316"/>
        <end position="358"/>
    </location>
</feature>
<dbReference type="InterPro" id="IPR036427">
    <property type="entry name" value="Bromodomain-like_sf"/>
</dbReference>
<dbReference type="PROSITE" id="PS50014">
    <property type="entry name" value="BROMODOMAIN_2"/>
    <property type="match status" value="1"/>
</dbReference>
<evidence type="ECO:0000256" key="3">
    <source>
        <dbReference type="SAM" id="MobiDB-lite"/>
    </source>
</evidence>
<gene>
    <name evidence="5" type="ORF">HMPREF1544_08831</name>
</gene>
<evidence type="ECO:0000313" key="6">
    <source>
        <dbReference type="Proteomes" id="UP000014254"/>
    </source>
</evidence>
<keyword evidence="6" id="KW-1185">Reference proteome</keyword>
<evidence type="ECO:0000256" key="2">
    <source>
        <dbReference type="PROSITE-ProRule" id="PRU00035"/>
    </source>
</evidence>
<feature type="compositionally biased region" description="Basic and acidic residues" evidence="3">
    <location>
        <begin position="243"/>
        <end position="267"/>
    </location>
</feature>
<dbReference type="Pfam" id="PF00439">
    <property type="entry name" value="Bromodomain"/>
    <property type="match status" value="1"/>
</dbReference>
<protein>
    <recommendedName>
        <fullName evidence="4">Bromo domain-containing protein</fullName>
    </recommendedName>
</protein>
<dbReference type="EMBL" id="KE124040">
    <property type="protein sequence ID" value="EPB84394.1"/>
    <property type="molecule type" value="Genomic_DNA"/>
</dbReference>
<evidence type="ECO:0000256" key="1">
    <source>
        <dbReference type="ARBA" id="ARBA00023117"/>
    </source>
</evidence>
<dbReference type="VEuPathDB" id="FungiDB:HMPREF1544_08831"/>
<dbReference type="AlphaFoldDB" id="S2J452"/>
<dbReference type="PRINTS" id="PR00503">
    <property type="entry name" value="BROMODOMAIN"/>
</dbReference>
<feature type="compositionally biased region" description="Polar residues" evidence="3">
    <location>
        <begin position="342"/>
        <end position="353"/>
    </location>
</feature>
<dbReference type="InParanoid" id="S2J452"/>
<keyword evidence="1 2" id="KW-0103">Bromodomain</keyword>
<dbReference type="Proteomes" id="UP000014254">
    <property type="component" value="Unassembled WGS sequence"/>
</dbReference>
<evidence type="ECO:0000313" key="5">
    <source>
        <dbReference type="EMBL" id="EPB84394.1"/>
    </source>
</evidence>
<dbReference type="PANTHER" id="PTHR15398:SF4">
    <property type="entry name" value="BROMODOMAIN-CONTAINING PROTEIN 8 ISOFORM X1"/>
    <property type="match status" value="1"/>
</dbReference>
<evidence type="ECO:0000259" key="4">
    <source>
        <dbReference type="PROSITE" id="PS50014"/>
    </source>
</evidence>
<sequence length="477" mass="54739">MPSHNEWTILEKLLLTQAVYKYGENMWFQVARVIKQHDLIQLQNIERAPDFYSQKNCSYQYYLLVENLQAESQALRHEVKNDMPVVVRLARHLYLQRVEEIKAKLAQDQQEFNQLATEIHAIQSGEWDSKLKPDPTFVPVKNTSDTDKQPETTPMTEQDDSGTKENKPTLAEKKDASVDNEVVDPTLILQENRLKRTSSDIVVQEPHQLKRSRLGDSNQEDQVLSTAISQAPVDTGKQALEQEKGFDHDSSCAESKETDTMDVDIKESLSSPVDDDNEQPMQALEPITQAESSSPQQQQQLPKIIIPQASEPCLKMSSTPSISPISKSTTHIQTPEDDDFTGSESNTPTTILKRNSEQRQKAWQKNINLLWQEIANHKNGTMFMNPIKKSWAPMYDQVVKQPLYLKTIKNRVRDGIVKTTTEFERDIVLMLTNSLMYNREGTEMYLMAQEMLEDVREQLRLFKSADSFSASFWESEQ</sequence>
<feature type="region of interest" description="Disordered" evidence="3">
    <location>
        <begin position="243"/>
        <end position="279"/>
    </location>
</feature>
<feature type="domain" description="Bromo" evidence="4">
    <location>
        <begin position="375"/>
        <end position="445"/>
    </location>
</feature>
<proteinExistence type="predicted"/>